<evidence type="ECO:0000256" key="7">
    <source>
        <dbReference type="SAM" id="MobiDB-lite"/>
    </source>
</evidence>
<sequence>MGKAEKERLNRALNSGLNTIHETFQVLDQAPPSSLEKVSWNQVIQMGEQLSKQATVVGMLWAGEAPEAKAIEETMESYFNVLQGFLLLSHGSTVGAGPTLSSSIHESVRQAVDCSFKLLQESVDLYGSRNKDKKNSIPQFVGAVWEACSALKKAPATNITAIGRAMTQVAVSVKDVLREMKELKPVSSDETVETSDNASTEPEKKLHEEDSLSEDDLGNDLSEEEMKVAQVAIGVVSETLATIKELIRAITGLLKLENPDDNGKFVDALEKLLKLCRGVGAQIDELGACLYPPQELPAIRVALEKISSNIDEVQVEVESFKSSSESFVQSCNDLKTSIKQMLHQLDCSDTGDIVDKLQNVALSN</sequence>
<feature type="domain" description="Cyclin-D1-binding protein 1-like N-terminal" evidence="8">
    <location>
        <begin position="42"/>
        <end position="185"/>
    </location>
</feature>
<evidence type="ECO:0000256" key="3">
    <source>
        <dbReference type="ARBA" id="ARBA00008940"/>
    </source>
</evidence>
<dbReference type="EMBL" id="BPVZ01000225">
    <property type="protein sequence ID" value="GKV47285.1"/>
    <property type="molecule type" value="Genomic_DNA"/>
</dbReference>
<name>A0AAV5MBX8_9ROSI</name>
<evidence type="ECO:0000256" key="4">
    <source>
        <dbReference type="ARBA" id="ARBA00022490"/>
    </source>
</evidence>
<evidence type="ECO:0000259" key="8">
    <source>
        <dbReference type="Pfam" id="PF13324"/>
    </source>
</evidence>
<accession>A0AAV5MBX8</accession>
<evidence type="ECO:0008006" key="12">
    <source>
        <dbReference type="Google" id="ProtNLM"/>
    </source>
</evidence>
<comment type="caution">
    <text evidence="10">The sequence shown here is derived from an EMBL/GenBank/DDBJ whole genome shotgun (WGS) entry which is preliminary data.</text>
</comment>
<dbReference type="PANTHER" id="PTHR15492">
    <property type="entry name" value="CYCLIN D1-BINDING PROTEIN 1"/>
    <property type="match status" value="1"/>
</dbReference>
<evidence type="ECO:0000259" key="9">
    <source>
        <dbReference type="Pfam" id="PF20936"/>
    </source>
</evidence>
<feature type="compositionally biased region" description="Basic and acidic residues" evidence="7">
    <location>
        <begin position="201"/>
        <end position="210"/>
    </location>
</feature>
<dbReference type="Pfam" id="PF20936">
    <property type="entry name" value="GCIP_C"/>
    <property type="match status" value="1"/>
</dbReference>
<dbReference type="GO" id="GO:0005737">
    <property type="term" value="C:cytoplasm"/>
    <property type="evidence" value="ECO:0007669"/>
    <property type="project" value="UniProtKB-SubCell"/>
</dbReference>
<reference evidence="10 11" key="1">
    <citation type="journal article" date="2021" name="Commun. Biol.">
        <title>The genome of Shorea leprosula (Dipterocarpaceae) highlights the ecological relevance of drought in aseasonal tropical rainforests.</title>
        <authorList>
            <person name="Ng K.K.S."/>
            <person name="Kobayashi M.J."/>
            <person name="Fawcett J.A."/>
            <person name="Hatakeyama M."/>
            <person name="Paape T."/>
            <person name="Ng C.H."/>
            <person name="Ang C.C."/>
            <person name="Tnah L.H."/>
            <person name="Lee C.T."/>
            <person name="Nishiyama T."/>
            <person name="Sese J."/>
            <person name="O'Brien M.J."/>
            <person name="Copetti D."/>
            <person name="Mohd Noor M.I."/>
            <person name="Ong R.C."/>
            <person name="Putra M."/>
            <person name="Sireger I.Z."/>
            <person name="Indrioko S."/>
            <person name="Kosugi Y."/>
            <person name="Izuno A."/>
            <person name="Isagi Y."/>
            <person name="Lee S.L."/>
            <person name="Shimizu K.K."/>
        </authorList>
    </citation>
    <scope>NUCLEOTIDE SEQUENCE [LARGE SCALE GENOMIC DNA]</scope>
    <source>
        <strain evidence="10">214</strain>
    </source>
</reference>
<dbReference type="InterPro" id="IPR049318">
    <property type="entry name" value="GCIP_C"/>
</dbReference>
<evidence type="ECO:0000256" key="1">
    <source>
        <dbReference type="ARBA" id="ARBA00004123"/>
    </source>
</evidence>
<evidence type="ECO:0000313" key="11">
    <source>
        <dbReference type="Proteomes" id="UP001054252"/>
    </source>
</evidence>
<keyword evidence="6" id="KW-0131">Cell cycle</keyword>
<proteinExistence type="inferred from homology"/>
<evidence type="ECO:0000256" key="2">
    <source>
        <dbReference type="ARBA" id="ARBA00004496"/>
    </source>
</evidence>
<gene>
    <name evidence="10" type="ORF">SLEP1_g54198</name>
</gene>
<organism evidence="10 11">
    <name type="scientific">Rubroshorea leprosula</name>
    <dbReference type="NCBI Taxonomy" id="152421"/>
    <lineage>
        <taxon>Eukaryota</taxon>
        <taxon>Viridiplantae</taxon>
        <taxon>Streptophyta</taxon>
        <taxon>Embryophyta</taxon>
        <taxon>Tracheophyta</taxon>
        <taxon>Spermatophyta</taxon>
        <taxon>Magnoliopsida</taxon>
        <taxon>eudicotyledons</taxon>
        <taxon>Gunneridae</taxon>
        <taxon>Pentapetalae</taxon>
        <taxon>rosids</taxon>
        <taxon>malvids</taxon>
        <taxon>Malvales</taxon>
        <taxon>Dipterocarpaceae</taxon>
        <taxon>Rubroshorea</taxon>
    </lineage>
</organism>
<evidence type="ECO:0000313" key="10">
    <source>
        <dbReference type="EMBL" id="GKV47285.1"/>
    </source>
</evidence>
<dbReference type="Pfam" id="PF13324">
    <property type="entry name" value="GCIP_N"/>
    <property type="match status" value="1"/>
</dbReference>
<dbReference type="Proteomes" id="UP001054252">
    <property type="component" value="Unassembled WGS sequence"/>
</dbReference>
<keyword evidence="5" id="KW-0539">Nucleus</keyword>
<dbReference type="GO" id="GO:0005634">
    <property type="term" value="C:nucleus"/>
    <property type="evidence" value="ECO:0007669"/>
    <property type="project" value="UniProtKB-SubCell"/>
</dbReference>
<evidence type="ECO:0000256" key="5">
    <source>
        <dbReference type="ARBA" id="ARBA00023242"/>
    </source>
</evidence>
<dbReference type="InterPro" id="IPR026907">
    <property type="entry name" value="GCIP-like"/>
</dbReference>
<dbReference type="Gene3D" id="1.20.1410.10">
    <property type="entry name" value="I/LWEQ domain"/>
    <property type="match status" value="1"/>
</dbReference>
<dbReference type="Gene3D" id="1.20.1420.10">
    <property type="entry name" value="Talin, central domain"/>
    <property type="match status" value="1"/>
</dbReference>
<comment type="similarity">
    <text evidence="3">Belongs to the CCNDBP1 family.</text>
</comment>
<feature type="region of interest" description="Disordered" evidence="7">
    <location>
        <begin position="184"/>
        <end position="218"/>
    </location>
</feature>
<dbReference type="AlphaFoldDB" id="A0AAV5MBX8"/>
<evidence type="ECO:0000256" key="6">
    <source>
        <dbReference type="ARBA" id="ARBA00023306"/>
    </source>
</evidence>
<keyword evidence="11" id="KW-1185">Reference proteome</keyword>
<dbReference type="PANTHER" id="PTHR15492:SF1">
    <property type="entry name" value="CYCLIN-D1-BINDING PROTEIN 1"/>
    <property type="match status" value="1"/>
</dbReference>
<dbReference type="InterPro" id="IPR049317">
    <property type="entry name" value="GCIP-like_N"/>
</dbReference>
<protein>
    <recommendedName>
        <fullName evidence="12">Cyclin-D1-binding protein 1</fullName>
    </recommendedName>
</protein>
<feature type="domain" description="Cyclin-D1-binding protein 1-like C-terminal" evidence="9">
    <location>
        <begin position="218"/>
        <end position="314"/>
    </location>
</feature>
<keyword evidence="4" id="KW-0963">Cytoplasm</keyword>
<comment type="subcellular location">
    <subcellularLocation>
        <location evidence="2">Cytoplasm</location>
    </subcellularLocation>
    <subcellularLocation>
        <location evidence="1">Nucleus</location>
    </subcellularLocation>
</comment>